<reference evidence="1" key="1">
    <citation type="submission" date="2018-02" db="EMBL/GenBank/DDBJ databases">
        <title>Rhizophora mucronata_Transcriptome.</title>
        <authorList>
            <person name="Meera S.P."/>
            <person name="Sreeshan A."/>
            <person name="Augustine A."/>
        </authorList>
    </citation>
    <scope>NUCLEOTIDE SEQUENCE</scope>
    <source>
        <tissue evidence="1">Leaf</tissue>
    </source>
</reference>
<protein>
    <submittedName>
        <fullName evidence="1">Uncharacterized protein</fullName>
    </submittedName>
</protein>
<name>A0A2P2NW68_RHIMU</name>
<dbReference type="AlphaFoldDB" id="A0A2P2NW68"/>
<dbReference type="EMBL" id="GGEC01066294">
    <property type="protein sequence ID" value="MBX46778.1"/>
    <property type="molecule type" value="Transcribed_RNA"/>
</dbReference>
<evidence type="ECO:0000313" key="1">
    <source>
        <dbReference type="EMBL" id="MBX46778.1"/>
    </source>
</evidence>
<organism evidence="1">
    <name type="scientific">Rhizophora mucronata</name>
    <name type="common">Asiatic mangrove</name>
    <dbReference type="NCBI Taxonomy" id="61149"/>
    <lineage>
        <taxon>Eukaryota</taxon>
        <taxon>Viridiplantae</taxon>
        <taxon>Streptophyta</taxon>
        <taxon>Embryophyta</taxon>
        <taxon>Tracheophyta</taxon>
        <taxon>Spermatophyta</taxon>
        <taxon>Magnoliopsida</taxon>
        <taxon>eudicotyledons</taxon>
        <taxon>Gunneridae</taxon>
        <taxon>Pentapetalae</taxon>
        <taxon>rosids</taxon>
        <taxon>fabids</taxon>
        <taxon>Malpighiales</taxon>
        <taxon>Rhizophoraceae</taxon>
        <taxon>Rhizophora</taxon>
    </lineage>
</organism>
<accession>A0A2P2NW68</accession>
<proteinExistence type="predicted"/>
<sequence>MVWCHVSCDALLVVPVFIFQQLLCRFFQLFLAGGMSCSYNYSAFLIPFSLIEVSKDQSLCNIS</sequence>